<feature type="compositionally biased region" description="Basic and acidic residues" evidence="1">
    <location>
        <begin position="24"/>
        <end position="37"/>
    </location>
</feature>
<feature type="region of interest" description="Disordered" evidence="1">
    <location>
        <begin position="1"/>
        <end position="100"/>
    </location>
</feature>
<name>A0A9P7BJF0_RHIOR</name>
<keyword evidence="3" id="KW-1185">Reference proteome</keyword>
<feature type="compositionally biased region" description="Basic and acidic residues" evidence="1">
    <location>
        <begin position="1"/>
        <end position="13"/>
    </location>
</feature>
<evidence type="ECO:0000313" key="2">
    <source>
        <dbReference type="EMBL" id="KAG1283406.1"/>
    </source>
</evidence>
<feature type="compositionally biased region" description="Basic and acidic residues" evidence="1">
    <location>
        <begin position="91"/>
        <end position="100"/>
    </location>
</feature>
<evidence type="ECO:0000313" key="3">
    <source>
        <dbReference type="Proteomes" id="UP000716291"/>
    </source>
</evidence>
<dbReference type="Proteomes" id="UP000716291">
    <property type="component" value="Unassembled WGS sequence"/>
</dbReference>
<sequence length="100" mass="10682">MSLGGVRDEAEIRGHRRTYVEPAVRARRDRQDVDGFPRRPVAGAAGSARPGAEQRVQRPLPGSGPGPVRSDVRGHLDLAEHPGPAAGPHGSDPHPRLHRG</sequence>
<reference evidence="2" key="1">
    <citation type="journal article" date="2020" name="Microb. Genom.">
        <title>Genetic diversity of clinical and environmental Mucorales isolates obtained from an investigation of mucormycosis cases among solid organ transplant recipients.</title>
        <authorList>
            <person name="Nguyen M.H."/>
            <person name="Kaul D."/>
            <person name="Muto C."/>
            <person name="Cheng S.J."/>
            <person name="Richter R.A."/>
            <person name="Bruno V.M."/>
            <person name="Liu G."/>
            <person name="Beyhan S."/>
            <person name="Sundermann A.J."/>
            <person name="Mounaud S."/>
            <person name="Pasculle A.W."/>
            <person name="Nierman W.C."/>
            <person name="Driscoll E."/>
            <person name="Cumbie R."/>
            <person name="Clancy C.J."/>
            <person name="Dupont C.L."/>
        </authorList>
    </citation>
    <scope>NUCLEOTIDE SEQUENCE</scope>
    <source>
        <strain evidence="2">GL11</strain>
    </source>
</reference>
<dbReference type="EMBL" id="JAANQT010008123">
    <property type="protein sequence ID" value="KAG1283406.1"/>
    <property type="molecule type" value="Genomic_DNA"/>
</dbReference>
<protein>
    <submittedName>
        <fullName evidence="2">Uncharacterized protein</fullName>
    </submittedName>
</protein>
<evidence type="ECO:0000256" key="1">
    <source>
        <dbReference type="SAM" id="MobiDB-lite"/>
    </source>
</evidence>
<feature type="compositionally biased region" description="Basic and acidic residues" evidence="1">
    <location>
        <begin position="70"/>
        <end position="80"/>
    </location>
</feature>
<accession>A0A9P7BJF0</accession>
<dbReference type="AlphaFoldDB" id="A0A9P7BJF0"/>
<comment type="caution">
    <text evidence="2">The sequence shown here is derived from an EMBL/GenBank/DDBJ whole genome shotgun (WGS) entry which is preliminary data.</text>
</comment>
<organism evidence="2 3">
    <name type="scientific">Rhizopus oryzae</name>
    <name type="common">Mucormycosis agent</name>
    <name type="synonym">Rhizopus arrhizus var. delemar</name>
    <dbReference type="NCBI Taxonomy" id="64495"/>
    <lineage>
        <taxon>Eukaryota</taxon>
        <taxon>Fungi</taxon>
        <taxon>Fungi incertae sedis</taxon>
        <taxon>Mucoromycota</taxon>
        <taxon>Mucoromycotina</taxon>
        <taxon>Mucoromycetes</taxon>
        <taxon>Mucorales</taxon>
        <taxon>Mucorineae</taxon>
        <taxon>Rhizopodaceae</taxon>
        <taxon>Rhizopus</taxon>
    </lineage>
</organism>
<proteinExistence type="predicted"/>
<gene>
    <name evidence="2" type="ORF">G6F64_014360</name>
</gene>